<dbReference type="InterPro" id="IPR009104">
    <property type="entry name" value="Anemon_actinoporin-like"/>
</dbReference>
<keyword evidence="3" id="KW-1052">Target cell membrane</keyword>
<proteinExistence type="predicted"/>
<dbReference type="GO" id="GO:0046931">
    <property type="term" value="P:pore complex assembly"/>
    <property type="evidence" value="ECO:0007669"/>
    <property type="project" value="InterPro"/>
</dbReference>
<dbReference type="PANTHER" id="PTHR40388">
    <property type="entry name" value="BRYOPORIN"/>
    <property type="match status" value="1"/>
</dbReference>
<dbReference type="SUPFAM" id="SSF63724">
    <property type="entry name" value="Cytolysin/lectin"/>
    <property type="match status" value="1"/>
</dbReference>
<keyword evidence="4" id="KW-0472">Membrane</keyword>
<dbReference type="GO" id="GO:0042151">
    <property type="term" value="C:nematocyst"/>
    <property type="evidence" value="ECO:0007669"/>
    <property type="project" value="UniProtKB-SubCell"/>
</dbReference>
<keyword evidence="7" id="KW-1185">Reference proteome</keyword>
<dbReference type="GO" id="GO:0006812">
    <property type="term" value="P:monoatomic cation transport"/>
    <property type="evidence" value="ECO:0007669"/>
    <property type="project" value="InterPro"/>
</dbReference>
<dbReference type="Proteomes" id="UP001174136">
    <property type="component" value="Unassembled WGS sequence"/>
</dbReference>
<keyword evidence="5" id="KW-0166">Nematocyst</keyword>
<comment type="subcellular location">
    <subcellularLocation>
        <location evidence="2">Nematocyst</location>
    </subcellularLocation>
    <subcellularLocation>
        <location evidence="1">Target cell membrane</location>
    </subcellularLocation>
</comment>
<dbReference type="GO" id="GO:0051715">
    <property type="term" value="P:cytolysis in another organism"/>
    <property type="evidence" value="ECO:0007669"/>
    <property type="project" value="InterPro"/>
</dbReference>
<dbReference type="Pfam" id="PF06369">
    <property type="entry name" value="Anemone_cytotox"/>
    <property type="match status" value="1"/>
</dbReference>
<dbReference type="GO" id="GO:0046930">
    <property type="term" value="C:pore complex"/>
    <property type="evidence" value="ECO:0007669"/>
    <property type="project" value="InterPro"/>
</dbReference>
<gene>
    <name evidence="6" type="primary">ACTP1_6</name>
    <name evidence="6" type="ORF">N1851_030980</name>
</gene>
<dbReference type="EMBL" id="JAOPHQ010005983">
    <property type="protein sequence ID" value="KAK0133520.1"/>
    <property type="molecule type" value="Genomic_DNA"/>
</dbReference>
<dbReference type="InterPro" id="IPR050677">
    <property type="entry name" value="Actinoporin_PFT"/>
</dbReference>
<evidence type="ECO:0000256" key="1">
    <source>
        <dbReference type="ARBA" id="ARBA00004175"/>
    </source>
</evidence>
<dbReference type="InterPro" id="IPR015926">
    <property type="entry name" value="Cytolysin/lectin"/>
</dbReference>
<evidence type="ECO:0000256" key="3">
    <source>
        <dbReference type="ARBA" id="ARBA00022537"/>
    </source>
</evidence>
<dbReference type="Gene3D" id="2.60.270.20">
    <property type="entry name" value="Cytolysin/lectin"/>
    <property type="match status" value="1"/>
</dbReference>
<evidence type="ECO:0000256" key="5">
    <source>
        <dbReference type="ARBA" id="ARBA00023331"/>
    </source>
</evidence>
<organism evidence="6 7">
    <name type="scientific">Merluccius polli</name>
    <name type="common">Benguela hake</name>
    <name type="synonym">Merluccius cadenati</name>
    <dbReference type="NCBI Taxonomy" id="89951"/>
    <lineage>
        <taxon>Eukaryota</taxon>
        <taxon>Metazoa</taxon>
        <taxon>Chordata</taxon>
        <taxon>Craniata</taxon>
        <taxon>Vertebrata</taxon>
        <taxon>Euteleostomi</taxon>
        <taxon>Actinopterygii</taxon>
        <taxon>Neopterygii</taxon>
        <taxon>Teleostei</taxon>
        <taxon>Neoteleostei</taxon>
        <taxon>Acanthomorphata</taxon>
        <taxon>Zeiogadaria</taxon>
        <taxon>Gadariae</taxon>
        <taxon>Gadiformes</taxon>
        <taxon>Gadoidei</taxon>
        <taxon>Merlucciidae</taxon>
        <taxon>Merluccius</taxon>
    </lineage>
</organism>
<dbReference type="PANTHER" id="PTHR40388:SF2">
    <property type="entry name" value="ACTINOPORIN-LIKE PROTEIN"/>
    <property type="match status" value="1"/>
</dbReference>
<evidence type="ECO:0000313" key="7">
    <source>
        <dbReference type="Proteomes" id="UP001174136"/>
    </source>
</evidence>
<keyword evidence="4" id="KW-1053">Target membrane</keyword>
<evidence type="ECO:0000313" key="6">
    <source>
        <dbReference type="EMBL" id="KAK0133520.1"/>
    </source>
</evidence>
<sequence length="145" mass="16148">MHIVSGRVDTPLPSVIEVATTGRAVFTKTTGTATGAVGVFTYDLVNSGSETLCKIAVMFSVPFDFDFYDNLFAVGVFESNVECDYELYDLMYYKPQRGFLRDLALHDHRKFKHGDIVIEASMTNTATPHLKVTVKQEHTSQVGEM</sequence>
<evidence type="ECO:0000256" key="4">
    <source>
        <dbReference type="ARBA" id="ARBA00023298"/>
    </source>
</evidence>
<dbReference type="GO" id="GO:0015267">
    <property type="term" value="F:channel activity"/>
    <property type="evidence" value="ECO:0007669"/>
    <property type="project" value="InterPro"/>
</dbReference>
<protein>
    <submittedName>
        <fullName evidence="6">DELTA-sagatoxin-Srs1a</fullName>
    </submittedName>
</protein>
<name>A0AA47NQC4_MERPO</name>
<accession>A0AA47NQC4</accession>
<evidence type="ECO:0000256" key="2">
    <source>
        <dbReference type="ARBA" id="ARBA00004532"/>
    </source>
</evidence>
<comment type="caution">
    <text evidence="6">The sequence shown here is derived from an EMBL/GenBank/DDBJ whole genome shotgun (WGS) entry which is preliminary data.</text>
</comment>
<dbReference type="AlphaFoldDB" id="A0AA47NQC4"/>
<reference evidence="6" key="1">
    <citation type="journal article" date="2023" name="Front. Mar. Sci.">
        <title>A new Merluccius polli reference genome to investigate the effects of global change in West African waters.</title>
        <authorList>
            <person name="Mateo J.L."/>
            <person name="Blanco-Fernandez C."/>
            <person name="Garcia-Vazquez E."/>
            <person name="Machado-Schiaffino G."/>
        </authorList>
    </citation>
    <scope>NUCLEOTIDE SEQUENCE</scope>
    <source>
        <strain evidence="6">C29</strain>
        <tissue evidence="6">Fin</tissue>
    </source>
</reference>
<dbReference type="GO" id="GO:0044218">
    <property type="term" value="C:other organism cell membrane"/>
    <property type="evidence" value="ECO:0007669"/>
    <property type="project" value="UniProtKB-KW"/>
</dbReference>